<dbReference type="Gene3D" id="3.60.15.10">
    <property type="entry name" value="Ribonuclease Z/Hydroxyacylglutathione hydrolase-like"/>
    <property type="match status" value="1"/>
</dbReference>
<dbReference type="InterPro" id="IPR042541">
    <property type="entry name" value="BART_sf"/>
</dbReference>
<keyword evidence="14" id="KW-1185">Reference proteome</keyword>
<dbReference type="GO" id="GO:0005737">
    <property type="term" value="C:cytoplasm"/>
    <property type="evidence" value="ECO:0007669"/>
    <property type="project" value="UniProtKB-SubCell"/>
</dbReference>
<keyword evidence="9" id="KW-0539">Nucleus</keyword>
<dbReference type="GO" id="GO:0005929">
    <property type="term" value="C:cilium"/>
    <property type="evidence" value="ECO:0007669"/>
    <property type="project" value="UniProtKB-SubCell"/>
</dbReference>
<dbReference type="GO" id="GO:0036297">
    <property type="term" value="P:interstrand cross-link repair"/>
    <property type="evidence" value="ECO:0007669"/>
    <property type="project" value="TreeGrafter"/>
</dbReference>
<comment type="caution">
    <text evidence="13">The sequence shown here is derived from an EMBL/GenBank/DDBJ whole genome shotgun (WGS) entry which is preliminary data.</text>
</comment>
<keyword evidence="6" id="KW-0227">DNA damage</keyword>
<keyword evidence="5" id="KW-0963">Cytoplasm</keyword>
<gene>
    <name evidence="13" type="ORF">KFE25_010904</name>
</gene>
<dbReference type="Pfam" id="PF11527">
    <property type="entry name" value="ARL2_Bind_BART"/>
    <property type="match status" value="1"/>
</dbReference>
<evidence type="ECO:0000256" key="11">
    <source>
        <dbReference type="SAM" id="MobiDB-lite"/>
    </source>
</evidence>
<protein>
    <recommendedName>
        <fullName evidence="12">Metallo-beta-lactamase domain-containing protein</fullName>
    </recommendedName>
</protein>
<dbReference type="EMBL" id="JAGTXO010000030">
    <property type="protein sequence ID" value="KAG8460849.1"/>
    <property type="molecule type" value="Genomic_DNA"/>
</dbReference>
<evidence type="ECO:0000256" key="3">
    <source>
        <dbReference type="ARBA" id="ARBA00004496"/>
    </source>
</evidence>
<evidence type="ECO:0000256" key="8">
    <source>
        <dbReference type="ARBA" id="ARBA00023204"/>
    </source>
</evidence>
<evidence type="ECO:0000313" key="14">
    <source>
        <dbReference type="Proteomes" id="UP000751190"/>
    </source>
</evidence>
<feature type="region of interest" description="Disordered" evidence="11">
    <location>
        <begin position="454"/>
        <end position="545"/>
    </location>
</feature>
<dbReference type="InterPro" id="IPR023379">
    <property type="entry name" value="BART_dom"/>
</dbReference>
<dbReference type="CDD" id="cd16273">
    <property type="entry name" value="SNM1A-1C-like_MBL-fold"/>
    <property type="match status" value="1"/>
</dbReference>
<comment type="similarity">
    <text evidence="4">Belongs to the DNA repair metallo-beta-lactamase (DRMBL) family.</text>
</comment>
<feature type="compositionally biased region" description="Basic and acidic residues" evidence="11">
    <location>
        <begin position="488"/>
        <end position="499"/>
    </location>
</feature>
<keyword evidence="8" id="KW-0234">DNA repair</keyword>
<dbReference type="OrthoDB" id="262529at2759"/>
<dbReference type="GO" id="GO:0005634">
    <property type="term" value="C:nucleus"/>
    <property type="evidence" value="ECO:0007669"/>
    <property type="project" value="UniProtKB-SubCell"/>
</dbReference>
<accession>A0A8J5XHA6</accession>
<dbReference type="GO" id="GO:0003684">
    <property type="term" value="F:damaged DNA binding"/>
    <property type="evidence" value="ECO:0007669"/>
    <property type="project" value="TreeGrafter"/>
</dbReference>
<dbReference type="PANTHER" id="PTHR23240">
    <property type="entry name" value="DNA CROSS-LINK REPAIR PROTEIN PSO2/SNM1-RELATED"/>
    <property type="match status" value="1"/>
</dbReference>
<keyword evidence="10" id="KW-0966">Cell projection</keyword>
<dbReference type="InterPro" id="IPR036866">
    <property type="entry name" value="RibonucZ/Hydroxyglut_hydro"/>
</dbReference>
<keyword evidence="7" id="KW-0969">Cilium</keyword>
<evidence type="ECO:0000256" key="2">
    <source>
        <dbReference type="ARBA" id="ARBA00004138"/>
    </source>
</evidence>
<evidence type="ECO:0000256" key="6">
    <source>
        <dbReference type="ARBA" id="ARBA00022763"/>
    </source>
</evidence>
<dbReference type="Pfam" id="PF07522">
    <property type="entry name" value="DRMBL"/>
    <property type="match status" value="1"/>
</dbReference>
<feature type="domain" description="Metallo-beta-lactamase" evidence="12">
    <location>
        <begin position="562"/>
        <end position="781"/>
    </location>
</feature>
<dbReference type="AlphaFoldDB" id="A0A8J5XHA6"/>
<reference evidence="13" key="1">
    <citation type="submission" date="2021-05" db="EMBL/GenBank/DDBJ databases">
        <title>The genome of the haptophyte Pavlova lutheri (Diacronema luteri, Pavlovales) - a model for lipid biosynthesis in eukaryotic algae.</title>
        <authorList>
            <person name="Hulatt C.J."/>
            <person name="Posewitz M.C."/>
        </authorList>
    </citation>
    <scope>NUCLEOTIDE SEQUENCE</scope>
    <source>
        <strain evidence="13">NIVA-4/92</strain>
    </source>
</reference>
<dbReference type="InterPro" id="IPR011084">
    <property type="entry name" value="DRMBL"/>
</dbReference>
<dbReference type="GO" id="GO:0035312">
    <property type="term" value="F:5'-3' DNA exonuclease activity"/>
    <property type="evidence" value="ECO:0007669"/>
    <property type="project" value="TreeGrafter"/>
</dbReference>
<proteinExistence type="inferred from homology"/>
<sequence>MDLEAILRDTASVVQAPEFNAWRRAFIDEHVDEFVYGEENKLVYTETHERFCAHVEADVATALPPGVSMEDFMVALQTEMQAGGGKLSGEAVTVLIEAGDFVAFKEMMLFEKSRRDDPAAPAASDGALQHSSGVTVPQIDAMMNLCAELQSAADSGDGWVNVLTKSWVRIDKQPVPPEVRASPSEIYMRYTWTLDLSFVEACDMMFSFDDRRASWDTNIKKRTPVRGDPLVDDDVVITAHLDYGMLLHMAGVPKTLTIRTIRRWNFPTNGVVTYAVVPWDAAKDCYDEGSILKIEAGTLAPHPQSPSNKCVMTTLERNKYGGAPKWVLSGLLNITAPQIMRGLEQRYIKKIRETGTTRDVERLTAGCAAVAPSFRMQCPICGADVTSLGAKERAAHANSCIDDAPERRVHSPRAALSPPASARDAVCACVVCGVELDGHPLEQRIAHIAQCRRDAQLQRRGPGEGSSRAADEWRLSPRSAARTSTLERVSERREREFAAFDRPLTRAPQRGVSLPGSLKRARTGSPTPSVSEQLEPAREPEAPAASQSFAAANALTRRPVSNALALLMASARNARAGRNAAVERPLVKHDAFAALMQSAREAARDARTTPGALAKRGRGGARVAPSGGRGGRGGRPAPPVPAHQRIAGTPFVVDAFRYAPPPGCAHFFLTHFHADHYGGLTRHFCAGAVYATPATAALVALRLGVPRARLVELPFDTPLVVCGVRVTAIDANHCPGAALLLFELPDGRAHLHTGDMRWQPQMARHPAIARVVSEKRLQALHLDTTYCDVRFSFPAQDAAIGALVRKASEYREAARTLLVFGAYSVGKERAFLAVARELHVRVHVPRARLRVYEAALAGIVDVAAVFTTDEAATRLRVVPMVHISFARLRALVGGGSRWASVVGFRPTGWAHARAGGDGAADAAAPPKQPRTAAPLRVRRQGCVTIVEVAYSEHSSFSELRACVRALRPARCVPTVNAHSHAHVTRMLEALYADQM</sequence>
<dbReference type="PANTHER" id="PTHR23240:SF35">
    <property type="entry name" value="DNA REPAIR METALLO-BETA-LACTAMASE FAMILY PROTEIN-RELATED"/>
    <property type="match status" value="1"/>
</dbReference>
<feature type="region of interest" description="Disordered" evidence="11">
    <location>
        <begin position="608"/>
        <end position="643"/>
    </location>
</feature>
<dbReference type="Proteomes" id="UP000751190">
    <property type="component" value="Unassembled WGS sequence"/>
</dbReference>
<dbReference type="InterPro" id="IPR001279">
    <property type="entry name" value="Metallo-B-lactamas"/>
</dbReference>
<comment type="subcellular location">
    <subcellularLocation>
        <location evidence="2">Cell projection</location>
        <location evidence="2">Cilium</location>
    </subcellularLocation>
    <subcellularLocation>
        <location evidence="3">Cytoplasm</location>
    </subcellularLocation>
    <subcellularLocation>
        <location evidence="1">Nucleus</location>
    </subcellularLocation>
</comment>
<evidence type="ECO:0000259" key="12">
    <source>
        <dbReference type="SMART" id="SM00849"/>
    </source>
</evidence>
<name>A0A8J5XHA6_DIALT</name>
<evidence type="ECO:0000313" key="13">
    <source>
        <dbReference type="EMBL" id="KAG8460849.1"/>
    </source>
</evidence>
<evidence type="ECO:0000256" key="7">
    <source>
        <dbReference type="ARBA" id="ARBA00023069"/>
    </source>
</evidence>
<evidence type="ECO:0000256" key="5">
    <source>
        <dbReference type="ARBA" id="ARBA00022490"/>
    </source>
</evidence>
<dbReference type="SMART" id="SM00849">
    <property type="entry name" value="Lactamase_B"/>
    <property type="match status" value="1"/>
</dbReference>
<evidence type="ECO:0000256" key="4">
    <source>
        <dbReference type="ARBA" id="ARBA00010304"/>
    </source>
</evidence>
<organism evidence="13 14">
    <name type="scientific">Diacronema lutheri</name>
    <name type="common">Unicellular marine alga</name>
    <name type="synonym">Monochrysis lutheri</name>
    <dbReference type="NCBI Taxonomy" id="2081491"/>
    <lineage>
        <taxon>Eukaryota</taxon>
        <taxon>Haptista</taxon>
        <taxon>Haptophyta</taxon>
        <taxon>Pavlovophyceae</taxon>
        <taxon>Pavlovales</taxon>
        <taxon>Pavlovaceae</taxon>
        <taxon>Diacronema</taxon>
    </lineage>
</organism>
<dbReference type="GO" id="GO:0006303">
    <property type="term" value="P:double-strand break repair via nonhomologous end joining"/>
    <property type="evidence" value="ECO:0007669"/>
    <property type="project" value="TreeGrafter"/>
</dbReference>
<evidence type="ECO:0000256" key="9">
    <source>
        <dbReference type="ARBA" id="ARBA00023242"/>
    </source>
</evidence>
<evidence type="ECO:0000256" key="10">
    <source>
        <dbReference type="ARBA" id="ARBA00023273"/>
    </source>
</evidence>
<dbReference type="Gene3D" id="3.40.50.12650">
    <property type="match status" value="1"/>
</dbReference>
<dbReference type="Gene3D" id="1.20.1520.10">
    <property type="entry name" value="ADP-ribosylation factor-like 2-binding protein, domain"/>
    <property type="match status" value="1"/>
</dbReference>
<evidence type="ECO:0000256" key="1">
    <source>
        <dbReference type="ARBA" id="ARBA00004123"/>
    </source>
</evidence>
<dbReference type="SUPFAM" id="SSF56281">
    <property type="entry name" value="Metallo-hydrolase/oxidoreductase"/>
    <property type="match status" value="1"/>
</dbReference>